<evidence type="ECO:0000313" key="3">
    <source>
        <dbReference type="Proteomes" id="UP000241462"/>
    </source>
</evidence>
<feature type="compositionally biased region" description="Polar residues" evidence="1">
    <location>
        <begin position="121"/>
        <end position="145"/>
    </location>
</feature>
<evidence type="ECO:0000256" key="1">
    <source>
        <dbReference type="SAM" id="MobiDB-lite"/>
    </source>
</evidence>
<dbReference type="EMBL" id="KZ678658">
    <property type="protein sequence ID" value="PSR77358.1"/>
    <property type="molecule type" value="Genomic_DNA"/>
</dbReference>
<feature type="compositionally biased region" description="Basic and acidic residues" evidence="1">
    <location>
        <begin position="154"/>
        <end position="169"/>
    </location>
</feature>
<dbReference type="AlphaFoldDB" id="A0A2T2ZUX0"/>
<dbReference type="Proteomes" id="UP000241462">
    <property type="component" value="Unassembled WGS sequence"/>
</dbReference>
<proteinExistence type="predicted"/>
<feature type="region of interest" description="Disordered" evidence="1">
    <location>
        <begin position="110"/>
        <end position="178"/>
    </location>
</feature>
<dbReference type="InParanoid" id="A0A2T2ZUX0"/>
<gene>
    <name evidence="2" type="ORF">BD289DRAFT_148030</name>
</gene>
<reference evidence="2 3" key="1">
    <citation type="journal article" date="2018" name="Mycol. Prog.">
        <title>Coniella lustricola, a new species from submerged detritus.</title>
        <authorList>
            <person name="Raudabaugh D.B."/>
            <person name="Iturriaga T."/>
            <person name="Carver A."/>
            <person name="Mondo S."/>
            <person name="Pangilinan J."/>
            <person name="Lipzen A."/>
            <person name="He G."/>
            <person name="Amirebrahimi M."/>
            <person name="Grigoriev I.V."/>
            <person name="Miller A.N."/>
        </authorList>
    </citation>
    <scope>NUCLEOTIDE SEQUENCE [LARGE SCALE GENOMIC DNA]</scope>
    <source>
        <strain evidence="2 3">B22-T-1</strain>
    </source>
</reference>
<evidence type="ECO:0000313" key="2">
    <source>
        <dbReference type="EMBL" id="PSR77358.1"/>
    </source>
</evidence>
<feature type="region of interest" description="Disordered" evidence="1">
    <location>
        <begin position="27"/>
        <end position="66"/>
    </location>
</feature>
<organism evidence="2 3">
    <name type="scientific">Coniella lustricola</name>
    <dbReference type="NCBI Taxonomy" id="2025994"/>
    <lineage>
        <taxon>Eukaryota</taxon>
        <taxon>Fungi</taxon>
        <taxon>Dikarya</taxon>
        <taxon>Ascomycota</taxon>
        <taxon>Pezizomycotina</taxon>
        <taxon>Sordariomycetes</taxon>
        <taxon>Sordariomycetidae</taxon>
        <taxon>Diaporthales</taxon>
        <taxon>Schizoparmaceae</taxon>
        <taxon>Coniella</taxon>
    </lineage>
</organism>
<sequence length="224" mass="25108">MRIRSRRLATWRQKKAVEVGSCKRGRDVMKLREGKKRKSRPEQVGTVRGQERAAQQAKYHASRRRRSVEHYFVSSTSSRKCLIHQAAPSELLVPTARLLLPQARGLDWCASPGQAHRRTSPKQNQQRHSSAPNQHSKSLKSSQIRPGSMGRAGEYFERDPRNDGADDSKGSWPLGQPAQMAASTSVQYATCKSRSSVWSPSAAGRESWRVWTDISSDECLVGLV</sequence>
<accession>A0A2T2ZUX0</accession>
<keyword evidence="3" id="KW-1185">Reference proteome</keyword>
<protein>
    <submittedName>
        <fullName evidence="2">Uncharacterized protein</fullName>
    </submittedName>
</protein>
<name>A0A2T2ZUX0_9PEZI</name>